<dbReference type="Pfam" id="PF07714">
    <property type="entry name" value="PK_Tyr_Ser-Thr"/>
    <property type="match status" value="1"/>
</dbReference>
<dbReference type="Pfam" id="PF23598">
    <property type="entry name" value="LRR_14"/>
    <property type="match status" value="1"/>
</dbReference>
<dbReference type="PROSITE" id="PS51450">
    <property type="entry name" value="LRR"/>
    <property type="match status" value="2"/>
</dbReference>
<keyword evidence="12" id="KW-0325">Glycoprotein</keyword>
<keyword evidence="6" id="KW-0677">Repeat</keyword>
<evidence type="ECO:0000256" key="3">
    <source>
        <dbReference type="ARBA" id="ARBA00022614"/>
    </source>
</evidence>
<comment type="subcellular location">
    <subcellularLocation>
        <location evidence="1">Membrane</location>
        <topology evidence="1">Single-pass membrane protein</topology>
    </subcellularLocation>
</comment>
<dbReference type="SMART" id="SM00369">
    <property type="entry name" value="LRR_TYP"/>
    <property type="match status" value="3"/>
</dbReference>
<keyword evidence="4 14" id="KW-0812">Transmembrane</keyword>
<evidence type="ECO:0000313" key="18">
    <source>
        <dbReference type="Proteomes" id="UP000734854"/>
    </source>
</evidence>
<keyword evidence="9 14" id="KW-1133">Transmembrane helix</keyword>
<dbReference type="Proteomes" id="UP000734854">
    <property type="component" value="Unassembled WGS sequence"/>
</dbReference>
<proteinExistence type="predicted"/>
<organism evidence="17 18">
    <name type="scientific">Zingiber officinale</name>
    <name type="common">Ginger</name>
    <name type="synonym">Amomum zingiber</name>
    <dbReference type="NCBI Taxonomy" id="94328"/>
    <lineage>
        <taxon>Eukaryota</taxon>
        <taxon>Viridiplantae</taxon>
        <taxon>Streptophyta</taxon>
        <taxon>Embryophyta</taxon>
        <taxon>Tracheophyta</taxon>
        <taxon>Spermatophyta</taxon>
        <taxon>Magnoliopsida</taxon>
        <taxon>Liliopsida</taxon>
        <taxon>Zingiberales</taxon>
        <taxon>Zingiberaceae</taxon>
        <taxon>Zingiber</taxon>
    </lineage>
</organism>
<keyword evidence="8" id="KW-0067">ATP-binding</keyword>
<dbReference type="InterPro" id="IPR001611">
    <property type="entry name" value="Leu-rich_rpt"/>
</dbReference>
<keyword evidence="3" id="KW-0433">Leucine-rich repeat</keyword>
<dbReference type="GO" id="GO:0005524">
    <property type="term" value="F:ATP binding"/>
    <property type="evidence" value="ECO:0007669"/>
    <property type="project" value="UniProtKB-KW"/>
</dbReference>
<evidence type="ECO:0000259" key="16">
    <source>
        <dbReference type="PROSITE" id="PS50011"/>
    </source>
</evidence>
<dbReference type="PANTHER" id="PTHR48006">
    <property type="entry name" value="LEUCINE-RICH REPEAT-CONTAINING PROTEIN DDB_G0281931-RELATED"/>
    <property type="match status" value="1"/>
</dbReference>
<dbReference type="InterPro" id="IPR003591">
    <property type="entry name" value="Leu-rich_rpt_typical-subtyp"/>
</dbReference>
<dbReference type="FunFam" id="3.30.200.20:FF:000466">
    <property type="entry name" value="Putative LRR receptor-like serine/threonine-protein kinase"/>
    <property type="match status" value="1"/>
</dbReference>
<dbReference type="EMBL" id="JACMSC010000008">
    <property type="protein sequence ID" value="KAG6512266.1"/>
    <property type="molecule type" value="Genomic_DNA"/>
</dbReference>
<dbReference type="InterPro" id="IPR055414">
    <property type="entry name" value="LRR_R13L4/SHOC2-like"/>
</dbReference>
<dbReference type="InterPro" id="IPR001245">
    <property type="entry name" value="Ser-Thr/Tyr_kinase_cat_dom"/>
</dbReference>
<evidence type="ECO:0000256" key="10">
    <source>
        <dbReference type="ARBA" id="ARBA00023136"/>
    </source>
</evidence>
<dbReference type="PANTHER" id="PTHR48006:SF20">
    <property type="entry name" value="OS08G0276400 PROTEIN"/>
    <property type="match status" value="1"/>
</dbReference>
<dbReference type="InterPro" id="IPR000719">
    <property type="entry name" value="Prot_kinase_dom"/>
</dbReference>
<feature type="chain" id="PRO_5035206293" description="Protein kinase domain-containing protein" evidence="15">
    <location>
        <begin position="23"/>
        <end position="815"/>
    </location>
</feature>
<keyword evidence="11" id="KW-0675">Receptor</keyword>
<keyword evidence="10 14" id="KW-0472">Membrane</keyword>
<evidence type="ECO:0000256" key="13">
    <source>
        <dbReference type="SAM" id="MobiDB-lite"/>
    </source>
</evidence>
<sequence length="815" mass="89722">MGGVGFFAFYVSFFLLLRRSWPQSPPPPNTDAFYVFEFFREMRVQPSSRTGNSSDVCSWRGITCDSGGSAGAERRVIALEVPGFQFAGPIGETTIGKLTALQSLDLSRNAITALPMDLVELSELARLNFSSNNLTGPLPPYIGNFNRMESLDLSGNGFSGEIPSQISALSRLKVLDLSRNSLENGIPEAFLQCTSLVSIDLSSNKLNGSLPARFGSAFENLSTLVLSDNQINGGLPDLSSLDSLAYLDLSGNHFNGNISQAYHWSSLVHLDLSMNELSGDFFTDLVNPLQSLKHLNLAFNEFSAPKFDLMRLPPALEYLNLSKSNLNGQIPTRISLSHELKVLDISQNHIGGRIPELSTENLQLIDLSVNNLTGEIPSSLQQKLFSMEKFNFSYNNLTYCGQSFSFEVLRSSFVGSQNHCPIAVNPDWSRSKGSKDRNLKLGLAIALPLFLLAAGSIGLVLSCRKRHSFWTIKKISHREEKNVSGPFHFDVKHTTSIPVVIFEKPLLNFTFADLLNVTNNFDRETLLGEGRFGPVYRGLLPGGINVAMKVLLHRSTISDEDAVKELERLGQIKHPNLVPLTGYCLAGAQRIVIYDYMENGNLKSLLHDLPLGVQSTEDWTTDTTEGTTTWSFRHSIALGTARALAFLHHGCFPQIVHTDVKASSIYLDSAMDPRLANSGLSNIESNATENEASQGSPGYTPPEFSEAENASTTIKSDVYSFGVVLFELTTGKKPIGDDYAEEGKSHTLVSWARALVKRNELSSLIDPKIRETGSEKQMEEALRIAYLCTAELPSKRPSMQQIVGLLKDIEPVNEY</sequence>
<evidence type="ECO:0000256" key="7">
    <source>
        <dbReference type="ARBA" id="ARBA00022741"/>
    </source>
</evidence>
<feature type="compositionally biased region" description="Polar residues" evidence="13">
    <location>
        <begin position="688"/>
        <end position="697"/>
    </location>
</feature>
<dbReference type="GO" id="GO:0004672">
    <property type="term" value="F:protein kinase activity"/>
    <property type="evidence" value="ECO:0007669"/>
    <property type="project" value="InterPro"/>
</dbReference>
<evidence type="ECO:0000256" key="5">
    <source>
        <dbReference type="ARBA" id="ARBA00022729"/>
    </source>
</evidence>
<feature type="transmembrane region" description="Helical" evidence="14">
    <location>
        <begin position="441"/>
        <end position="463"/>
    </location>
</feature>
<feature type="domain" description="Protein kinase" evidence="16">
    <location>
        <begin position="521"/>
        <end position="815"/>
    </location>
</feature>
<dbReference type="AlphaFoldDB" id="A0A8J5GY53"/>
<dbReference type="FunFam" id="3.80.10.10:FF:000041">
    <property type="entry name" value="LRR receptor-like serine/threonine-protein kinase ERECTA"/>
    <property type="match status" value="1"/>
</dbReference>
<name>A0A8J5GY53_ZINOF</name>
<evidence type="ECO:0000256" key="1">
    <source>
        <dbReference type="ARBA" id="ARBA00004167"/>
    </source>
</evidence>
<dbReference type="FunFam" id="3.80.10.10:FF:001678">
    <property type="entry name" value="Calmodulin-binding receptor kinase CaMRLK"/>
    <property type="match status" value="1"/>
</dbReference>
<evidence type="ECO:0000313" key="17">
    <source>
        <dbReference type="EMBL" id="KAG6512266.1"/>
    </source>
</evidence>
<evidence type="ECO:0000256" key="4">
    <source>
        <dbReference type="ARBA" id="ARBA00022692"/>
    </source>
</evidence>
<reference evidence="17 18" key="1">
    <citation type="submission" date="2020-08" db="EMBL/GenBank/DDBJ databases">
        <title>Plant Genome Project.</title>
        <authorList>
            <person name="Zhang R.-G."/>
        </authorList>
    </citation>
    <scope>NUCLEOTIDE SEQUENCE [LARGE SCALE GENOMIC DNA]</scope>
    <source>
        <tissue evidence="17">Rhizome</tissue>
    </source>
</reference>
<keyword evidence="5 15" id="KW-0732">Signal</keyword>
<evidence type="ECO:0000256" key="11">
    <source>
        <dbReference type="ARBA" id="ARBA00023170"/>
    </source>
</evidence>
<evidence type="ECO:0000256" key="2">
    <source>
        <dbReference type="ARBA" id="ARBA00022553"/>
    </source>
</evidence>
<accession>A0A8J5GY53</accession>
<protein>
    <recommendedName>
        <fullName evidence="16">Protein kinase domain-containing protein</fullName>
    </recommendedName>
</protein>
<evidence type="ECO:0000256" key="8">
    <source>
        <dbReference type="ARBA" id="ARBA00022840"/>
    </source>
</evidence>
<dbReference type="GO" id="GO:0016020">
    <property type="term" value="C:membrane"/>
    <property type="evidence" value="ECO:0007669"/>
    <property type="project" value="UniProtKB-SubCell"/>
</dbReference>
<feature type="region of interest" description="Disordered" evidence="13">
    <location>
        <begin position="688"/>
        <end position="707"/>
    </location>
</feature>
<dbReference type="PROSITE" id="PS50011">
    <property type="entry name" value="PROTEIN_KINASE_DOM"/>
    <property type="match status" value="1"/>
</dbReference>
<dbReference type="OrthoDB" id="1394818at2759"/>
<comment type="caution">
    <text evidence="17">The sequence shown here is derived from an EMBL/GenBank/DDBJ whole genome shotgun (WGS) entry which is preliminary data.</text>
</comment>
<evidence type="ECO:0000256" key="12">
    <source>
        <dbReference type="ARBA" id="ARBA00023180"/>
    </source>
</evidence>
<keyword evidence="2" id="KW-0597">Phosphoprotein</keyword>
<evidence type="ECO:0000256" key="15">
    <source>
        <dbReference type="SAM" id="SignalP"/>
    </source>
</evidence>
<evidence type="ECO:0000256" key="9">
    <source>
        <dbReference type="ARBA" id="ARBA00022989"/>
    </source>
</evidence>
<evidence type="ECO:0000256" key="6">
    <source>
        <dbReference type="ARBA" id="ARBA00022737"/>
    </source>
</evidence>
<keyword evidence="18" id="KW-1185">Reference proteome</keyword>
<gene>
    <name evidence="17" type="ORF">ZIOFF_030363</name>
</gene>
<feature type="signal peptide" evidence="15">
    <location>
        <begin position="1"/>
        <end position="22"/>
    </location>
</feature>
<dbReference type="InterPro" id="IPR051824">
    <property type="entry name" value="LRR_Rcpt-Like_S/T_Kinase"/>
</dbReference>
<evidence type="ECO:0000256" key="14">
    <source>
        <dbReference type="SAM" id="Phobius"/>
    </source>
</evidence>
<dbReference type="Pfam" id="PF00560">
    <property type="entry name" value="LRR_1"/>
    <property type="match status" value="2"/>
</dbReference>
<keyword evidence="7" id="KW-0547">Nucleotide-binding</keyword>